<name>A0ABQ1JUR4_9PROT</name>
<evidence type="ECO:0008006" key="4">
    <source>
        <dbReference type="Google" id="ProtNLM"/>
    </source>
</evidence>
<dbReference type="PROSITE" id="PS51257">
    <property type="entry name" value="PROKAR_LIPOPROTEIN"/>
    <property type="match status" value="1"/>
</dbReference>
<dbReference type="Proteomes" id="UP000628854">
    <property type="component" value="Unassembled WGS sequence"/>
</dbReference>
<gene>
    <name evidence="2" type="ORF">GCM10011503_29330</name>
</gene>
<sequence length="70" mass="7830">MKTSAIAALTGLIALAGCASWERPYVSDEGACDEIVDQRARLDCVAAAEQAEDDWREEKRREEDWKDKAD</sequence>
<comment type="caution">
    <text evidence="2">The sequence shown here is derived from an EMBL/GenBank/DDBJ whole genome shotgun (WGS) entry which is preliminary data.</text>
</comment>
<organism evidence="2 3">
    <name type="scientific">Henriciella pelagia</name>
    <dbReference type="NCBI Taxonomy" id="1977912"/>
    <lineage>
        <taxon>Bacteria</taxon>
        <taxon>Pseudomonadati</taxon>
        <taxon>Pseudomonadota</taxon>
        <taxon>Alphaproteobacteria</taxon>
        <taxon>Hyphomonadales</taxon>
        <taxon>Hyphomonadaceae</taxon>
        <taxon>Henriciella</taxon>
    </lineage>
</organism>
<proteinExistence type="predicted"/>
<feature type="compositionally biased region" description="Basic and acidic residues" evidence="1">
    <location>
        <begin position="56"/>
        <end position="70"/>
    </location>
</feature>
<dbReference type="RefSeq" id="WP_084393278.1">
    <property type="nucleotide sequence ID" value="NZ_BMKF01000002.1"/>
</dbReference>
<feature type="region of interest" description="Disordered" evidence="1">
    <location>
        <begin position="50"/>
        <end position="70"/>
    </location>
</feature>
<reference evidence="3" key="1">
    <citation type="journal article" date="2019" name="Int. J. Syst. Evol. Microbiol.">
        <title>The Global Catalogue of Microorganisms (GCM) 10K type strain sequencing project: providing services to taxonomists for standard genome sequencing and annotation.</title>
        <authorList>
            <consortium name="The Broad Institute Genomics Platform"/>
            <consortium name="The Broad Institute Genome Sequencing Center for Infectious Disease"/>
            <person name="Wu L."/>
            <person name="Ma J."/>
        </authorList>
    </citation>
    <scope>NUCLEOTIDE SEQUENCE [LARGE SCALE GENOMIC DNA]</scope>
    <source>
        <strain evidence="3">CGMCC 1.15928</strain>
    </source>
</reference>
<dbReference type="EMBL" id="BMKF01000002">
    <property type="protein sequence ID" value="GGB78640.1"/>
    <property type="molecule type" value="Genomic_DNA"/>
</dbReference>
<accession>A0ABQ1JUR4</accession>
<evidence type="ECO:0000313" key="2">
    <source>
        <dbReference type="EMBL" id="GGB78640.1"/>
    </source>
</evidence>
<evidence type="ECO:0000313" key="3">
    <source>
        <dbReference type="Proteomes" id="UP000628854"/>
    </source>
</evidence>
<protein>
    <recommendedName>
        <fullName evidence="4">Lipoprotein</fullName>
    </recommendedName>
</protein>
<evidence type="ECO:0000256" key="1">
    <source>
        <dbReference type="SAM" id="MobiDB-lite"/>
    </source>
</evidence>
<keyword evidence="3" id="KW-1185">Reference proteome</keyword>